<dbReference type="Pfam" id="PF00248">
    <property type="entry name" value="Aldo_ket_red"/>
    <property type="match status" value="1"/>
</dbReference>
<dbReference type="FunCoup" id="A0A2V0P8I6">
    <property type="interactions" value="767"/>
</dbReference>
<dbReference type="SUPFAM" id="SSF51430">
    <property type="entry name" value="NAD(P)-linked oxidoreductase"/>
    <property type="match status" value="1"/>
</dbReference>
<organism evidence="3 4">
    <name type="scientific">Raphidocelis subcapitata</name>
    <dbReference type="NCBI Taxonomy" id="307507"/>
    <lineage>
        <taxon>Eukaryota</taxon>
        <taxon>Viridiplantae</taxon>
        <taxon>Chlorophyta</taxon>
        <taxon>core chlorophytes</taxon>
        <taxon>Chlorophyceae</taxon>
        <taxon>CS clade</taxon>
        <taxon>Sphaeropleales</taxon>
        <taxon>Selenastraceae</taxon>
        <taxon>Raphidocelis</taxon>
    </lineage>
</organism>
<dbReference type="PANTHER" id="PTHR43147:SF4">
    <property type="entry name" value="NADP-DEPENDENT OXIDOREDUCTASE DOMAIN-CONTAINING PROTEIN"/>
    <property type="match status" value="1"/>
</dbReference>
<evidence type="ECO:0000256" key="1">
    <source>
        <dbReference type="SAM" id="MobiDB-lite"/>
    </source>
</evidence>
<proteinExistence type="predicted"/>
<feature type="compositionally biased region" description="Low complexity" evidence="1">
    <location>
        <begin position="10"/>
        <end position="31"/>
    </location>
</feature>
<dbReference type="InterPro" id="IPR020471">
    <property type="entry name" value="AKR"/>
</dbReference>
<dbReference type="PANTHER" id="PTHR43147">
    <property type="entry name" value="PROTEIN TAS"/>
    <property type="match status" value="1"/>
</dbReference>
<dbReference type="OrthoDB" id="48988at2759"/>
<reference evidence="3 4" key="1">
    <citation type="journal article" date="2018" name="Sci. Rep.">
        <title>Raphidocelis subcapitata (=Pseudokirchneriella subcapitata) provides an insight into genome evolution and environmental adaptations in the Sphaeropleales.</title>
        <authorList>
            <person name="Suzuki S."/>
            <person name="Yamaguchi H."/>
            <person name="Nakajima N."/>
            <person name="Kawachi M."/>
        </authorList>
    </citation>
    <scope>NUCLEOTIDE SEQUENCE [LARGE SCALE GENOMIC DNA]</scope>
    <source>
        <strain evidence="3 4">NIES-35</strain>
    </source>
</reference>
<dbReference type="STRING" id="307507.A0A2V0P8I6"/>
<dbReference type="InParanoid" id="A0A2V0P8I6"/>
<protein>
    <submittedName>
        <fullName evidence="3">Aldo keto reductase</fullName>
    </submittedName>
</protein>
<evidence type="ECO:0000313" key="4">
    <source>
        <dbReference type="Proteomes" id="UP000247498"/>
    </source>
</evidence>
<dbReference type="GO" id="GO:0016491">
    <property type="term" value="F:oxidoreductase activity"/>
    <property type="evidence" value="ECO:0007669"/>
    <property type="project" value="InterPro"/>
</dbReference>
<dbReference type="AlphaFoldDB" id="A0A2V0P8I6"/>
<evidence type="ECO:0000259" key="2">
    <source>
        <dbReference type="Pfam" id="PF00248"/>
    </source>
</evidence>
<dbReference type="Gene3D" id="3.20.20.100">
    <property type="entry name" value="NADP-dependent oxidoreductase domain"/>
    <property type="match status" value="1"/>
</dbReference>
<feature type="region of interest" description="Disordered" evidence="1">
    <location>
        <begin position="1"/>
        <end position="31"/>
    </location>
</feature>
<keyword evidence="4" id="KW-1185">Reference proteome</keyword>
<accession>A0A2V0P8I6</accession>
<comment type="caution">
    <text evidence="3">The sequence shown here is derived from an EMBL/GenBank/DDBJ whole genome shotgun (WGS) entry which is preliminary data.</text>
</comment>
<evidence type="ECO:0000313" key="3">
    <source>
        <dbReference type="EMBL" id="GBF93467.1"/>
    </source>
</evidence>
<gene>
    <name evidence="3" type="ORF">Rsub_06600</name>
</gene>
<name>A0A2V0P8I6_9CHLO</name>
<dbReference type="EMBL" id="BDRX01000041">
    <property type="protein sequence ID" value="GBF93467.1"/>
    <property type="molecule type" value="Genomic_DNA"/>
</dbReference>
<dbReference type="PRINTS" id="PR00069">
    <property type="entry name" value="ALDKETRDTASE"/>
</dbReference>
<sequence length="378" mass="39855">MIFRSPLALRRGGATAAQPAARRASGRAAPRRPAAIVAERASLGVGADALQIAPIINGCWQLAGGHGREVFEGVQDKLAAHARAGLTTFDTADIYGPSESILGEFQEAWTAQGNPPVQILTKYVPNIFQQRVTPAAVEAAVRRSLAALRTERLDLVQLHWWDYKIPGMVDAALALADLQSKGLIRGVGATNIDVPALQKLVDAGVPVVSNQVQFSLLDRRPLNGMLQYAQSKGIKLLAYGPVGGGLLSDKFVEEPKKGLLGGVKFSNVDLNTSSLKMYYGVVKRFGGQELWRRLLVTLRAVADKHSASVAAVALAWVMAQGGGGVVHPIVGVRGTQHIQDNAQALALALDAGDLAAIGAVLAEAAGPDGDIYSFERAG</sequence>
<dbReference type="Proteomes" id="UP000247498">
    <property type="component" value="Unassembled WGS sequence"/>
</dbReference>
<dbReference type="InterPro" id="IPR036812">
    <property type="entry name" value="NAD(P)_OxRdtase_dom_sf"/>
</dbReference>
<feature type="domain" description="NADP-dependent oxidoreductase" evidence="2">
    <location>
        <begin position="54"/>
        <end position="360"/>
    </location>
</feature>
<dbReference type="InterPro" id="IPR023210">
    <property type="entry name" value="NADP_OxRdtase_dom"/>
</dbReference>
<dbReference type="CDD" id="cd19101">
    <property type="entry name" value="AKR_unchar"/>
    <property type="match status" value="1"/>
</dbReference>